<dbReference type="EMBL" id="JAMYWC010000004">
    <property type="protein sequence ID" value="MCP1173767.1"/>
    <property type="molecule type" value="Genomic_DNA"/>
</dbReference>
<comment type="caution">
    <text evidence="1">The sequence shown here is derived from an EMBL/GenBank/DDBJ whole genome shotgun (WGS) entry which is preliminary data.</text>
</comment>
<dbReference type="Proteomes" id="UP001162793">
    <property type="component" value="Unassembled WGS sequence"/>
</dbReference>
<proteinExistence type="predicted"/>
<keyword evidence="2" id="KW-1185">Reference proteome</keyword>
<evidence type="ECO:0000313" key="2">
    <source>
        <dbReference type="Proteomes" id="UP001162793"/>
    </source>
</evidence>
<organism evidence="1 2">
    <name type="scientific">Ralstonia chuxiongensis</name>
    <dbReference type="NCBI Taxonomy" id="2957504"/>
    <lineage>
        <taxon>Bacteria</taxon>
        <taxon>Pseudomonadati</taxon>
        <taxon>Pseudomonadota</taxon>
        <taxon>Betaproteobacteria</taxon>
        <taxon>Burkholderiales</taxon>
        <taxon>Burkholderiaceae</taxon>
        <taxon>Ralstonia</taxon>
    </lineage>
</organism>
<dbReference type="RefSeq" id="WP_253538440.1">
    <property type="nucleotide sequence ID" value="NZ_JAMYWC010000004.1"/>
</dbReference>
<gene>
    <name evidence="1" type="ORF">NKG59_15505</name>
</gene>
<protein>
    <submittedName>
        <fullName evidence="1">Uncharacterized protein</fullName>
    </submittedName>
</protein>
<reference evidence="2" key="1">
    <citation type="journal article" date="2023" name="Front. Microbiol.">
        <title>Ralstonia chuxiongensis sp. nov., Ralstonia mojiangensis sp. nov., and Ralstonia soli sp. nov., isolated from tobacco fields, are three novel species in the family Burkholderiaceae.</title>
        <authorList>
            <person name="Lu C.H."/>
            <person name="Zhang Y.Y."/>
            <person name="Jiang N."/>
            <person name="Chen W."/>
            <person name="Shao X."/>
            <person name="Zhao Z.M."/>
            <person name="Lu W.L."/>
            <person name="Hu X."/>
            <person name="Xi Y.X."/>
            <person name="Zou S.Y."/>
            <person name="Wei Q.J."/>
            <person name="Lin Z.L."/>
            <person name="Gong L."/>
            <person name="Gai X.T."/>
            <person name="Zhang L.Q."/>
            <person name="Li J.Y."/>
            <person name="Jin Y."/>
            <person name="Xia Z.Y."/>
        </authorList>
    </citation>
    <scope>NUCLEOTIDE SEQUENCE [LARGE SCALE GENOMIC DNA]</scope>
    <source>
        <strain evidence="2">21YRMH01-3</strain>
    </source>
</reference>
<accession>A0AA41WUZ1</accession>
<dbReference type="AlphaFoldDB" id="A0AA41WUZ1"/>
<name>A0AA41WUZ1_9RALS</name>
<sequence length="81" mass="9310">MQNLHPAFQAALAVHASSVRYTERKQGSGGVYTYRGKNKDEVLLTALDRKHAIDPYRDPAIDMQYWDGDEYVVELKYYGLD</sequence>
<evidence type="ECO:0000313" key="1">
    <source>
        <dbReference type="EMBL" id="MCP1173767.1"/>
    </source>
</evidence>